<evidence type="ECO:0000256" key="1">
    <source>
        <dbReference type="ARBA" id="ARBA00022801"/>
    </source>
</evidence>
<name>A0AAV9JF40_9PEZI</name>
<evidence type="ECO:0000256" key="2">
    <source>
        <dbReference type="ARBA" id="ARBA00023157"/>
    </source>
</evidence>
<proteinExistence type="predicted"/>
<protein>
    <recommendedName>
        <fullName evidence="6">Cutinase</fullName>
    </recommendedName>
</protein>
<dbReference type="InterPro" id="IPR029058">
    <property type="entry name" value="AB_hydrolase_fold"/>
</dbReference>
<feature type="signal peptide" evidence="3">
    <location>
        <begin position="1"/>
        <end position="26"/>
    </location>
</feature>
<evidence type="ECO:0000313" key="4">
    <source>
        <dbReference type="EMBL" id="KAK4543523.1"/>
    </source>
</evidence>
<feature type="chain" id="PRO_5043787856" description="Cutinase" evidence="3">
    <location>
        <begin position="27"/>
        <end position="329"/>
    </location>
</feature>
<dbReference type="Gene3D" id="3.40.50.1820">
    <property type="entry name" value="alpha/beta hydrolase"/>
    <property type="match status" value="1"/>
</dbReference>
<dbReference type="PANTHER" id="PTHR33630:SF9">
    <property type="entry name" value="CUTINASE 4"/>
    <property type="match status" value="1"/>
</dbReference>
<gene>
    <name evidence="4" type="ORF">LTR36_005418</name>
</gene>
<comment type="caution">
    <text evidence="4">The sequence shown here is derived from an EMBL/GenBank/DDBJ whole genome shotgun (WGS) entry which is preliminary data.</text>
</comment>
<dbReference type="InterPro" id="IPR000675">
    <property type="entry name" value="Cutinase/axe"/>
</dbReference>
<dbReference type="Proteomes" id="UP001324427">
    <property type="component" value="Unassembled WGS sequence"/>
</dbReference>
<dbReference type="EMBL" id="JAVFHQ010000031">
    <property type="protein sequence ID" value="KAK4543523.1"/>
    <property type="molecule type" value="Genomic_DNA"/>
</dbReference>
<keyword evidence="5" id="KW-1185">Reference proteome</keyword>
<evidence type="ECO:0008006" key="6">
    <source>
        <dbReference type="Google" id="ProtNLM"/>
    </source>
</evidence>
<keyword evidence="2" id="KW-1015">Disulfide bond</keyword>
<reference evidence="4 5" key="1">
    <citation type="submission" date="2021-11" db="EMBL/GenBank/DDBJ databases">
        <title>Black yeast isolated from Biological Soil Crust.</title>
        <authorList>
            <person name="Kurbessoian T."/>
        </authorList>
    </citation>
    <scope>NUCLEOTIDE SEQUENCE [LARGE SCALE GENOMIC DNA]</scope>
    <source>
        <strain evidence="4 5">CCFEE 5522</strain>
    </source>
</reference>
<evidence type="ECO:0000313" key="5">
    <source>
        <dbReference type="Proteomes" id="UP001324427"/>
    </source>
</evidence>
<accession>A0AAV9JF40</accession>
<dbReference type="Pfam" id="PF01083">
    <property type="entry name" value="Cutinase"/>
    <property type="match status" value="1"/>
</dbReference>
<dbReference type="GO" id="GO:0052689">
    <property type="term" value="F:carboxylic ester hydrolase activity"/>
    <property type="evidence" value="ECO:0007669"/>
    <property type="project" value="UniProtKB-ARBA"/>
</dbReference>
<evidence type="ECO:0000256" key="3">
    <source>
        <dbReference type="SAM" id="SignalP"/>
    </source>
</evidence>
<dbReference type="PANTHER" id="PTHR33630">
    <property type="entry name" value="CUTINASE RV1984C-RELATED-RELATED"/>
    <property type="match status" value="1"/>
</dbReference>
<organism evidence="4 5">
    <name type="scientific">Oleoguttula mirabilis</name>
    <dbReference type="NCBI Taxonomy" id="1507867"/>
    <lineage>
        <taxon>Eukaryota</taxon>
        <taxon>Fungi</taxon>
        <taxon>Dikarya</taxon>
        <taxon>Ascomycota</taxon>
        <taxon>Pezizomycotina</taxon>
        <taxon>Dothideomycetes</taxon>
        <taxon>Dothideomycetidae</taxon>
        <taxon>Mycosphaerellales</taxon>
        <taxon>Teratosphaeriaceae</taxon>
        <taxon>Oleoguttula</taxon>
    </lineage>
</organism>
<dbReference type="SMART" id="SM01110">
    <property type="entry name" value="Cutinase"/>
    <property type="match status" value="1"/>
</dbReference>
<dbReference type="AlphaFoldDB" id="A0AAV9JF40"/>
<sequence length="329" mass="35204">MPFHPSAARLTAAVCVLLAASTTTVATTVHNNHNALHARASTTCYDGVFVIVARGSEETQGQSVLETIVSGVTAAIPNSGSNEVVYPALLSFWNSAPTGATNAQQQMQDYYEACPDGKMILMGYSQGSYVMTTALAGGNYSGEAWEPIASDIGANIAAVVLFGDMSRILGQGTIATGTNCAVACTATAPLALKSPYTTAMEVYSDRLEEWCDADDEVCCSTGTTVAAHLAYWSTNTTDTVVELFYRCVVDSFIRGLIHHLVLGPIDSIDRSIICSLDRGRLELVVQFFAIARASQGDLIDNRLLGNRHCYAGINIRQRVGFLIGQLFYE</sequence>
<keyword evidence="1" id="KW-0378">Hydrolase</keyword>
<dbReference type="SUPFAM" id="SSF53474">
    <property type="entry name" value="alpha/beta-Hydrolases"/>
    <property type="match status" value="1"/>
</dbReference>
<keyword evidence="3" id="KW-0732">Signal</keyword>